<organism evidence="2 3">
    <name type="scientific">Brassica campestris</name>
    <name type="common">Field mustard</name>
    <dbReference type="NCBI Taxonomy" id="3711"/>
    <lineage>
        <taxon>Eukaryota</taxon>
        <taxon>Viridiplantae</taxon>
        <taxon>Streptophyta</taxon>
        <taxon>Embryophyta</taxon>
        <taxon>Tracheophyta</taxon>
        <taxon>Spermatophyta</taxon>
        <taxon>Magnoliopsida</taxon>
        <taxon>eudicotyledons</taxon>
        <taxon>Gunneridae</taxon>
        <taxon>Pentapetalae</taxon>
        <taxon>rosids</taxon>
        <taxon>malvids</taxon>
        <taxon>Brassicales</taxon>
        <taxon>Brassicaceae</taxon>
        <taxon>Brassiceae</taxon>
        <taxon>Brassica</taxon>
    </lineage>
</organism>
<reference evidence="2 3" key="1">
    <citation type="submission" date="2018-06" db="EMBL/GenBank/DDBJ databases">
        <title>WGS assembly of Brassica rapa FPsc.</title>
        <authorList>
            <person name="Bowman J."/>
            <person name="Kohchi T."/>
            <person name="Yamato K."/>
            <person name="Jenkins J."/>
            <person name="Shu S."/>
            <person name="Ishizaki K."/>
            <person name="Yamaoka S."/>
            <person name="Nishihama R."/>
            <person name="Nakamura Y."/>
            <person name="Berger F."/>
            <person name="Adam C."/>
            <person name="Aki S."/>
            <person name="Althoff F."/>
            <person name="Araki T."/>
            <person name="Arteaga-Vazquez M."/>
            <person name="Balasubrmanian S."/>
            <person name="Bauer D."/>
            <person name="Boehm C."/>
            <person name="Briginshaw L."/>
            <person name="Caballero-Perez J."/>
            <person name="Catarino B."/>
            <person name="Chen F."/>
            <person name="Chiyoda S."/>
            <person name="Chovatia M."/>
            <person name="Davies K."/>
            <person name="Delmans M."/>
            <person name="Demura T."/>
            <person name="Dierschke T."/>
            <person name="Dolan L."/>
            <person name="Dorantes-Acosta A."/>
            <person name="Eklund D."/>
            <person name="Florent S."/>
            <person name="Flores-Sandoval E."/>
            <person name="Fujiyama A."/>
            <person name="Fukuzawa H."/>
            <person name="Galik B."/>
            <person name="Grimanelli D."/>
            <person name="Grimwood J."/>
            <person name="Grossniklaus U."/>
            <person name="Hamada T."/>
            <person name="Haseloff J."/>
            <person name="Hetherington A."/>
            <person name="Higo A."/>
            <person name="Hirakawa Y."/>
            <person name="Hundley H."/>
            <person name="Ikeda Y."/>
            <person name="Inoue K."/>
            <person name="Inoue S."/>
            <person name="Ishida S."/>
            <person name="Jia Q."/>
            <person name="Kakita M."/>
            <person name="Kanazawa T."/>
            <person name="Kawai Y."/>
            <person name="Kawashima T."/>
            <person name="Kennedy M."/>
            <person name="Kinose K."/>
            <person name="Kinoshita T."/>
            <person name="Kohara Y."/>
            <person name="Koide E."/>
            <person name="Komatsu K."/>
            <person name="Kopischke S."/>
            <person name="Kubo M."/>
            <person name="Kyozuka J."/>
            <person name="Lagercrantz U."/>
            <person name="Lin S."/>
            <person name="Lindquist E."/>
            <person name="Lipzen A."/>
            <person name="Lu C."/>
            <person name="Luna E."/>
            <person name="Martienssen R."/>
            <person name="Minamino N."/>
            <person name="Mizutani M."/>
            <person name="Mizutani M."/>
            <person name="Mochizuki N."/>
            <person name="Monte I."/>
            <person name="Mosher R."/>
            <person name="Nagasaki H."/>
            <person name="Nakagami H."/>
            <person name="Naramoto S."/>
            <person name="Nishitani K."/>
            <person name="Ohtani M."/>
            <person name="Okamoto T."/>
            <person name="Okumura M."/>
            <person name="Phillips J."/>
            <person name="Pollak B."/>
            <person name="Reinders A."/>
            <person name="Roevekamp M."/>
            <person name="Sano R."/>
            <person name="Sawa S."/>
            <person name="Schmid M."/>
            <person name="Shirakawa M."/>
            <person name="Solano R."/>
            <person name="Spunde A."/>
            <person name="Suetsugu N."/>
            <person name="Sugano S."/>
            <person name="Sugiyama A."/>
            <person name="Sun R."/>
            <person name="Suzuki Y."/>
            <person name="Takenaka M."/>
            <person name="Takezawa D."/>
            <person name="Tomogane H."/>
            <person name="Tsuzuki M."/>
            <person name="Ueda T."/>
            <person name="Umeda M."/>
            <person name="Ward J."/>
            <person name="Watanabe Y."/>
            <person name="Yazaki K."/>
            <person name="Yokoyama R."/>
            <person name="Yoshitake Y."/>
            <person name="Yotsui I."/>
            <person name="Zachgo S."/>
            <person name="Schmutz J."/>
        </authorList>
    </citation>
    <scope>NUCLEOTIDE SEQUENCE [LARGE SCALE GENOMIC DNA]</scope>
    <source>
        <strain evidence="3">cv. B-3</strain>
    </source>
</reference>
<dbReference type="AlphaFoldDB" id="A0A398AF59"/>
<name>A0A398AF59_BRACM</name>
<sequence length="84" mass="9670">MIKPNLITILKARYFPILACPRKTINSSQSYSFISPRHHRMLDHRIGHCLWANHILFSACLICIFLSVTVDSILSLWVPHLCPV</sequence>
<proteinExistence type="predicted"/>
<gene>
    <name evidence="2" type="ORF">BRARA_B02558</name>
</gene>
<protein>
    <submittedName>
        <fullName evidence="2">Uncharacterized protein</fullName>
    </submittedName>
</protein>
<evidence type="ECO:0000313" key="3">
    <source>
        <dbReference type="Proteomes" id="UP000264353"/>
    </source>
</evidence>
<keyword evidence="1" id="KW-1133">Transmembrane helix</keyword>
<keyword evidence="1" id="KW-0472">Membrane</keyword>
<feature type="transmembrane region" description="Helical" evidence="1">
    <location>
        <begin position="50"/>
        <end position="78"/>
    </location>
</feature>
<keyword evidence="1" id="KW-0812">Transmembrane</keyword>
<evidence type="ECO:0000313" key="2">
    <source>
        <dbReference type="EMBL" id="RID75518.1"/>
    </source>
</evidence>
<dbReference type="Proteomes" id="UP000264353">
    <property type="component" value="Chromosome A2"/>
</dbReference>
<dbReference type="EMBL" id="CM010629">
    <property type="protein sequence ID" value="RID75518.1"/>
    <property type="molecule type" value="Genomic_DNA"/>
</dbReference>
<accession>A0A398AF59</accession>
<evidence type="ECO:0000256" key="1">
    <source>
        <dbReference type="SAM" id="Phobius"/>
    </source>
</evidence>